<keyword evidence="3" id="KW-1003">Cell membrane</keyword>
<name>A0A6J6IZE4_9ZZZZ</name>
<evidence type="ECO:0000313" key="7">
    <source>
        <dbReference type="EMBL" id="CAB4663859.1"/>
    </source>
</evidence>
<feature type="transmembrane region" description="Helical" evidence="5">
    <location>
        <begin position="44"/>
        <end position="65"/>
    </location>
</feature>
<evidence type="ECO:0000313" key="6">
    <source>
        <dbReference type="EMBL" id="CAB4629940.1"/>
    </source>
</evidence>
<keyword evidence="5" id="KW-0472">Membrane</keyword>
<comment type="similarity">
    <text evidence="2">Belongs to the ZIP transporter (TC 2.A.5) family.</text>
</comment>
<reference evidence="6" key="1">
    <citation type="submission" date="2020-05" db="EMBL/GenBank/DDBJ databases">
        <authorList>
            <person name="Chiriac C."/>
            <person name="Salcher M."/>
            <person name="Ghai R."/>
            <person name="Kavagutti S V."/>
        </authorList>
    </citation>
    <scope>NUCLEOTIDE SEQUENCE</scope>
</reference>
<evidence type="ECO:0000256" key="4">
    <source>
        <dbReference type="ARBA" id="ARBA00022833"/>
    </source>
</evidence>
<evidence type="ECO:0000256" key="1">
    <source>
        <dbReference type="ARBA" id="ARBA00004651"/>
    </source>
</evidence>
<evidence type="ECO:0000313" key="8">
    <source>
        <dbReference type="EMBL" id="CAB4909806.1"/>
    </source>
</evidence>
<keyword evidence="5" id="KW-1133">Transmembrane helix</keyword>
<organism evidence="6">
    <name type="scientific">freshwater metagenome</name>
    <dbReference type="NCBI Taxonomy" id="449393"/>
    <lineage>
        <taxon>unclassified sequences</taxon>
        <taxon>metagenomes</taxon>
        <taxon>ecological metagenomes</taxon>
    </lineage>
</organism>
<dbReference type="PANTHER" id="PTHR11040">
    <property type="entry name" value="ZINC/IRON TRANSPORTER"/>
    <property type="match status" value="1"/>
</dbReference>
<dbReference type="GO" id="GO:0005385">
    <property type="term" value="F:zinc ion transmembrane transporter activity"/>
    <property type="evidence" value="ECO:0007669"/>
    <property type="project" value="TreeGrafter"/>
</dbReference>
<feature type="transmembrane region" description="Helical" evidence="5">
    <location>
        <begin position="172"/>
        <end position="192"/>
    </location>
</feature>
<accession>A0A6J6IZE4</accession>
<protein>
    <submittedName>
        <fullName evidence="6">Unannotated protein</fullName>
    </submittedName>
</protein>
<dbReference type="AlphaFoldDB" id="A0A6J6IZE4"/>
<feature type="transmembrane region" description="Helical" evidence="5">
    <location>
        <begin position="234"/>
        <end position="254"/>
    </location>
</feature>
<dbReference type="EMBL" id="CAFBMO010000040">
    <property type="protein sequence ID" value="CAB4909806.1"/>
    <property type="molecule type" value="Genomic_DNA"/>
</dbReference>
<feature type="transmembrane region" description="Helical" evidence="5">
    <location>
        <begin position="12"/>
        <end position="38"/>
    </location>
</feature>
<dbReference type="PANTHER" id="PTHR11040:SF211">
    <property type="entry name" value="ZINC TRANSPORTER ZIP11"/>
    <property type="match status" value="1"/>
</dbReference>
<comment type="subcellular location">
    <subcellularLocation>
        <location evidence="1">Cell membrane</location>
        <topology evidence="1">Multi-pass membrane protein</topology>
    </subcellularLocation>
</comment>
<evidence type="ECO:0000256" key="3">
    <source>
        <dbReference type="ARBA" id="ARBA00022475"/>
    </source>
</evidence>
<feature type="transmembrane region" description="Helical" evidence="5">
    <location>
        <begin position="77"/>
        <end position="95"/>
    </location>
</feature>
<keyword evidence="4" id="KW-0862">Zinc</keyword>
<keyword evidence="5" id="KW-0812">Transmembrane</keyword>
<dbReference type="GO" id="GO:0005886">
    <property type="term" value="C:plasma membrane"/>
    <property type="evidence" value="ECO:0007669"/>
    <property type="project" value="UniProtKB-SubCell"/>
</dbReference>
<gene>
    <name evidence="6" type="ORF">UFOPK1908_01398</name>
    <name evidence="7" type="ORF">UFOPK2282_00721</name>
    <name evidence="8" type="ORF">UFOPK3576_01026</name>
</gene>
<sequence>MVLAGKIFCKTGHMISAAFFGALSSVTLILGALLAYVFKPDPKLTAIVMALGSGLLIGSVAYDLVADAQSSISMTTVAISLMAGAMVFVLGSRALERRGSSRKNPQPNQDAPSNPMAIVLGSALDGVPESFVLGLSVLSGGVSMPLLLGIGLSNIPEGMAASAGLRERKWPLLKVLLLWSAVVVTSAVSAVLGHEVLASDDGTWTGIVQTFAAGALLAMISDTMLPESFAIERVWTGGLVVAGFSLSLLIAAMLGA</sequence>
<dbReference type="EMBL" id="CAEZWR010000069">
    <property type="protein sequence ID" value="CAB4663859.1"/>
    <property type="molecule type" value="Genomic_DNA"/>
</dbReference>
<dbReference type="EMBL" id="CAEZVB010000096">
    <property type="protein sequence ID" value="CAB4629940.1"/>
    <property type="molecule type" value="Genomic_DNA"/>
</dbReference>
<evidence type="ECO:0000256" key="5">
    <source>
        <dbReference type="SAM" id="Phobius"/>
    </source>
</evidence>
<proteinExistence type="inferred from homology"/>
<feature type="transmembrane region" description="Helical" evidence="5">
    <location>
        <begin position="204"/>
        <end position="222"/>
    </location>
</feature>
<evidence type="ECO:0000256" key="2">
    <source>
        <dbReference type="ARBA" id="ARBA00006939"/>
    </source>
</evidence>